<dbReference type="CDD" id="cd04194">
    <property type="entry name" value="GT8_A4GalT_like"/>
    <property type="match status" value="1"/>
</dbReference>
<dbReference type="RefSeq" id="WP_124970801.1">
    <property type="nucleotide sequence ID" value="NZ_BDQK01000013.1"/>
</dbReference>
<keyword evidence="3" id="KW-0479">Metal-binding</keyword>
<keyword evidence="2 4" id="KW-0808">Transferase</keyword>
<dbReference type="OrthoDB" id="5672604at2"/>
<keyword evidence="1" id="KW-0328">Glycosyltransferase</keyword>
<name>A0A401IJL5_APHSA</name>
<dbReference type="PANTHER" id="PTHR13778:SF47">
    <property type="entry name" value="LIPOPOLYSACCHARIDE 1,3-GALACTOSYLTRANSFERASE"/>
    <property type="match status" value="1"/>
</dbReference>
<dbReference type="GO" id="GO:0046872">
    <property type="term" value="F:metal ion binding"/>
    <property type="evidence" value="ECO:0007669"/>
    <property type="project" value="UniProtKB-KW"/>
</dbReference>
<protein>
    <submittedName>
        <fullName evidence="4">Glycosyl transferase</fullName>
    </submittedName>
</protein>
<dbReference type="InterPro" id="IPR029044">
    <property type="entry name" value="Nucleotide-diphossugar_trans"/>
</dbReference>
<reference evidence="5" key="1">
    <citation type="submission" date="2017-05" db="EMBL/GenBank/DDBJ databases">
        <title>Physiological properties and genetic analysis related to exopolysaccharide production of fresh-water unicellular cyanobacterium Aphanothece sacrum, Suizenji Nori, that has been cultured as a food source in Japan.</title>
        <authorList>
            <person name="Kanesaki Y."/>
            <person name="Yoshikawa S."/>
            <person name="Ohki K."/>
        </authorList>
    </citation>
    <scope>NUCLEOTIDE SEQUENCE [LARGE SCALE GENOMIC DNA]</scope>
    <source>
        <strain evidence="5">FPU1</strain>
    </source>
</reference>
<evidence type="ECO:0000313" key="5">
    <source>
        <dbReference type="Proteomes" id="UP000287247"/>
    </source>
</evidence>
<evidence type="ECO:0000313" key="4">
    <source>
        <dbReference type="EMBL" id="GBF81301.1"/>
    </source>
</evidence>
<dbReference type="AlphaFoldDB" id="A0A401IJL5"/>
<dbReference type="EMBL" id="BDQK01000013">
    <property type="protein sequence ID" value="GBF81301.1"/>
    <property type="molecule type" value="Genomic_DNA"/>
</dbReference>
<gene>
    <name evidence="4" type="ORF">AsFPU1_2713</name>
</gene>
<organism evidence="4 5">
    <name type="scientific">Aphanothece sacrum FPU1</name>
    <dbReference type="NCBI Taxonomy" id="1920663"/>
    <lineage>
        <taxon>Bacteria</taxon>
        <taxon>Bacillati</taxon>
        <taxon>Cyanobacteriota</taxon>
        <taxon>Cyanophyceae</taxon>
        <taxon>Oscillatoriophycideae</taxon>
        <taxon>Chroococcales</taxon>
        <taxon>Aphanothecaceae</taxon>
        <taxon>Aphanothece</taxon>
    </lineage>
</organism>
<dbReference type="GO" id="GO:0016757">
    <property type="term" value="F:glycosyltransferase activity"/>
    <property type="evidence" value="ECO:0007669"/>
    <property type="project" value="UniProtKB-KW"/>
</dbReference>
<evidence type="ECO:0000256" key="2">
    <source>
        <dbReference type="ARBA" id="ARBA00022679"/>
    </source>
</evidence>
<comment type="caution">
    <text evidence="4">The sequence shown here is derived from an EMBL/GenBank/DDBJ whole genome shotgun (WGS) entry which is preliminary data.</text>
</comment>
<dbReference type="PANTHER" id="PTHR13778">
    <property type="entry name" value="GLYCOSYLTRANSFERASE 8 DOMAIN-CONTAINING PROTEIN"/>
    <property type="match status" value="1"/>
</dbReference>
<dbReference type="Pfam" id="PF01501">
    <property type="entry name" value="Glyco_transf_8"/>
    <property type="match status" value="1"/>
</dbReference>
<dbReference type="Gene3D" id="3.90.550.10">
    <property type="entry name" value="Spore Coat Polysaccharide Biosynthesis Protein SpsA, Chain A"/>
    <property type="match status" value="1"/>
</dbReference>
<evidence type="ECO:0000256" key="1">
    <source>
        <dbReference type="ARBA" id="ARBA00022676"/>
    </source>
</evidence>
<dbReference type="InterPro" id="IPR002495">
    <property type="entry name" value="Glyco_trans_8"/>
</dbReference>
<dbReference type="SUPFAM" id="SSF53448">
    <property type="entry name" value="Nucleotide-diphospho-sugar transferases"/>
    <property type="match status" value="1"/>
</dbReference>
<dbReference type="InterPro" id="IPR050748">
    <property type="entry name" value="Glycosyltrans_8_dom-fam"/>
</dbReference>
<evidence type="ECO:0000256" key="3">
    <source>
        <dbReference type="ARBA" id="ARBA00022723"/>
    </source>
</evidence>
<dbReference type="Proteomes" id="UP000287247">
    <property type="component" value="Unassembled WGS sequence"/>
</dbReference>
<accession>A0A401IJL5</accession>
<proteinExistence type="predicted"/>
<sequence length="297" mass="34852">MNILFCFDQQYEQHFGVALTSLILNNSDTIINLYIITDIASKKLRKNLGELNINNKLNFFVFEVTKEQFANLKISSHISEAAYYRLMVGNILPDNVDKILYLDSDLVVLNSLTKLYDLDIEDYYIAAYGNQSNSYAKQLKLNNNLYFNSGVMLINLKKWREHNIGNQSLEFAKNNPEMIKNWDQDALNKIVDGNFLILGSEWNFLVDLGREKLYNEGQRTKNQTNLSFLSTLKNNVNIIHFVGSSKPWFIWINNEKKMVYWYYLKHSLWSLSKPQLILIQMGYLKKIIVRKIQEYLK</sequence>
<keyword evidence="5" id="KW-1185">Reference proteome</keyword>